<proteinExistence type="predicted"/>
<protein>
    <recommendedName>
        <fullName evidence="3">Apea-like HEPN domain-containing protein</fullName>
    </recommendedName>
</protein>
<name>A0A7T5VE50_9BACT</name>
<dbReference type="RefSeq" id="WP_199262203.1">
    <property type="nucleotide sequence ID" value="NZ_CP054140.1"/>
</dbReference>
<dbReference type="EMBL" id="CP054140">
    <property type="protein sequence ID" value="QQG66239.1"/>
    <property type="molecule type" value="Genomic_DNA"/>
</dbReference>
<dbReference type="Proteomes" id="UP000596092">
    <property type="component" value="Chromosome"/>
</dbReference>
<evidence type="ECO:0000313" key="1">
    <source>
        <dbReference type="EMBL" id="QQG66239.1"/>
    </source>
</evidence>
<evidence type="ECO:0000313" key="2">
    <source>
        <dbReference type="Proteomes" id="UP000596092"/>
    </source>
</evidence>
<accession>A0A7T5VE50</accession>
<evidence type="ECO:0008006" key="3">
    <source>
        <dbReference type="Google" id="ProtNLM"/>
    </source>
</evidence>
<dbReference type="KEGG" id="dog:HP555_10395"/>
<reference evidence="1 2" key="1">
    <citation type="submission" date="2020-05" db="EMBL/GenBank/DDBJ databases">
        <title>Complete genome of Desulfobulbus oligotrophicus.</title>
        <authorList>
            <person name="Podar M."/>
        </authorList>
    </citation>
    <scope>NUCLEOTIDE SEQUENCE [LARGE SCALE GENOMIC DNA]</scope>
    <source>
        <strain evidence="1 2">Prop6</strain>
    </source>
</reference>
<sequence length="279" mass="32197">MRAVYTIPINEKLEIKLPEKQTISLTPNIDIKLYNDQNTGYLQRILLKISNLEMEAVAPYLKDLVDKSSSRKLEFITHELTVYLASVIFIQTSIEVFDHNKIDLEYPEVFPETPEEEEILARYPPMRSSSVVTEWSVGGSIESEKIKEYFANPVAVNYYAAAKKTDNLFLQYEQFYKVIEYFFDKQQSLQQHPSPFDERVARHAGAFNPEYTEDVIKNIREIRNRCVHPRAKRGPLSPGALDAYETIMDNLPKVEKLAKLLLEHPPNDCPNEEQPAGDL</sequence>
<dbReference type="AlphaFoldDB" id="A0A7T5VE50"/>
<keyword evidence="2" id="KW-1185">Reference proteome</keyword>
<gene>
    <name evidence="1" type="ORF">HP555_10395</name>
</gene>
<organism evidence="1 2">
    <name type="scientific">Desulfobulbus oligotrophicus</name>
    <dbReference type="NCBI Taxonomy" id="1909699"/>
    <lineage>
        <taxon>Bacteria</taxon>
        <taxon>Pseudomonadati</taxon>
        <taxon>Thermodesulfobacteriota</taxon>
        <taxon>Desulfobulbia</taxon>
        <taxon>Desulfobulbales</taxon>
        <taxon>Desulfobulbaceae</taxon>
        <taxon>Desulfobulbus</taxon>
    </lineage>
</organism>